<evidence type="ECO:0000313" key="1">
    <source>
        <dbReference type="EMBL" id="TGY95207.1"/>
    </source>
</evidence>
<protein>
    <submittedName>
        <fullName evidence="1">Carbohydrate ABC transporter permease</fullName>
    </submittedName>
</protein>
<sequence>MRMKRRRFTNSNCLSQASGAIFFLILGALVLFPAVYTLCNSFMSPSENSRYYAAAMGQNENAKAAFHLIPDAFSLEGYYMVFLRSTDYLMKFWRSLFLCLAISAGQIAVSALGGFAFAKYPIPLKKGIYFLLMALMMMPVQVTLVPNYIILDELKLLDTWLALILPMMFLPFGTVFMTQIFKGIPDELLDAAKLDGAGTLQSLFRVMAPIGKGGFISVFLLSFVDAWNMVEQPITFLKDILRYPLSVFLASVNQVNFELSFVCGVLAALPMLLLFFFFHEELTQGIELSGVR</sequence>
<dbReference type="EMBL" id="SRYA01000033">
    <property type="protein sequence ID" value="TGY95207.1"/>
    <property type="molecule type" value="Genomic_DNA"/>
</dbReference>
<keyword evidence="2" id="KW-1185">Reference proteome</keyword>
<accession>A0AC61RUN7</accession>
<evidence type="ECO:0000313" key="2">
    <source>
        <dbReference type="Proteomes" id="UP000304953"/>
    </source>
</evidence>
<dbReference type="Proteomes" id="UP000304953">
    <property type="component" value="Unassembled WGS sequence"/>
</dbReference>
<reference evidence="1" key="1">
    <citation type="submission" date="2019-04" db="EMBL/GenBank/DDBJ databases">
        <title>Microbes associate with the intestines of laboratory mice.</title>
        <authorList>
            <person name="Navarre W."/>
            <person name="Wong E."/>
            <person name="Huang K."/>
            <person name="Tropini C."/>
            <person name="Ng K."/>
            <person name="Yu B."/>
        </authorList>
    </citation>
    <scope>NUCLEOTIDE SEQUENCE</scope>
    <source>
        <strain evidence="1">NM01_1-7b</strain>
    </source>
</reference>
<comment type="caution">
    <text evidence="1">The sequence shown here is derived from an EMBL/GenBank/DDBJ whole genome shotgun (WGS) entry which is preliminary data.</text>
</comment>
<gene>
    <name evidence="1" type="ORF">E5329_16240</name>
</gene>
<organism evidence="1 2">
    <name type="scientific">Petralouisia muris</name>
    <dbReference type="NCBI Taxonomy" id="3032872"/>
    <lineage>
        <taxon>Bacteria</taxon>
        <taxon>Bacillati</taxon>
        <taxon>Bacillota</taxon>
        <taxon>Clostridia</taxon>
        <taxon>Lachnospirales</taxon>
        <taxon>Lachnospiraceae</taxon>
        <taxon>Petralouisia</taxon>
    </lineage>
</organism>
<name>A0AC61RUN7_9FIRM</name>
<proteinExistence type="predicted"/>